<dbReference type="PROSITE" id="PS51880">
    <property type="entry name" value="TGS"/>
    <property type="match status" value="1"/>
</dbReference>
<dbReference type="PROSITE" id="PS51710">
    <property type="entry name" value="G_OBG"/>
    <property type="match status" value="1"/>
</dbReference>
<dbReference type="CDD" id="cd01900">
    <property type="entry name" value="YchF"/>
    <property type="match status" value="1"/>
</dbReference>
<dbReference type="NCBIfam" id="TIGR00092">
    <property type="entry name" value="redox-regulated ATPase YchF"/>
    <property type="match status" value="1"/>
</dbReference>
<protein>
    <recommendedName>
        <fullName evidence="1">Obg-like ATPase 1</fullName>
    </recommendedName>
</protein>
<keyword evidence="1" id="KW-0378">Hydrolase</keyword>
<keyword evidence="1" id="KW-0547">Nucleotide-binding</keyword>
<dbReference type="InterPro" id="IPR012676">
    <property type="entry name" value="TGS-like"/>
</dbReference>
<dbReference type="AlphaFoldDB" id="A0A4P7MZ29"/>
<dbReference type="Pfam" id="PF01926">
    <property type="entry name" value="MMR_HSR1"/>
    <property type="match status" value="1"/>
</dbReference>
<dbReference type="Pfam" id="PF06071">
    <property type="entry name" value="YchF-GTPase_C"/>
    <property type="match status" value="1"/>
</dbReference>
<dbReference type="SUPFAM" id="SSF52540">
    <property type="entry name" value="P-loop containing nucleoside triphosphate hydrolases"/>
    <property type="match status" value="1"/>
</dbReference>
<evidence type="ECO:0000256" key="1">
    <source>
        <dbReference type="HAMAP-Rule" id="MF_03167"/>
    </source>
</evidence>
<comment type="function">
    <text evidence="1">Hydrolyzes ATP, and can also hydrolyze GTP with lower efficiency. Has lower affinity for GTP.</text>
</comment>
<dbReference type="InterPro" id="IPR031167">
    <property type="entry name" value="G_OBG"/>
</dbReference>
<dbReference type="InterPro" id="IPR006073">
    <property type="entry name" value="GTP-bd"/>
</dbReference>
<dbReference type="VEuPathDB" id="FungiDB:M_BR32_EuGene_00000461"/>
<comment type="subunit">
    <text evidence="1">Monomer.</text>
</comment>
<dbReference type="InterPro" id="IPR004396">
    <property type="entry name" value="ATPase_YchF/OLA1"/>
</dbReference>
<keyword evidence="1" id="KW-0067">ATP-binding</keyword>
<comment type="similarity">
    <text evidence="1">Belongs to the TRAFAC class OBG-HflX-like GTPase superfamily. OBG GTPase family. YchF/OLA1 subfamily.</text>
</comment>
<feature type="binding site" evidence="1">
    <location>
        <position position="232"/>
    </location>
    <ligand>
        <name>ATP</name>
        <dbReference type="ChEBI" id="CHEBI:30616"/>
    </ligand>
</feature>
<dbReference type="GO" id="GO:0005525">
    <property type="term" value="F:GTP binding"/>
    <property type="evidence" value="ECO:0007669"/>
    <property type="project" value="InterPro"/>
</dbReference>
<dbReference type="GO" id="GO:0043023">
    <property type="term" value="F:ribosomal large subunit binding"/>
    <property type="evidence" value="ECO:0007669"/>
    <property type="project" value="UniProtKB-UniRule"/>
</dbReference>
<dbReference type="EMBL" id="CP034205">
    <property type="protein sequence ID" value="QBZ55287.1"/>
    <property type="molecule type" value="Genomic_DNA"/>
</dbReference>
<dbReference type="GO" id="GO:0005524">
    <property type="term" value="F:ATP binding"/>
    <property type="evidence" value="ECO:0007669"/>
    <property type="project" value="UniProtKB-UniRule"/>
</dbReference>
<dbReference type="FunFam" id="3.10.20.30:FF:000001">
    <property type="entry name" value="Ribosome-binding ATPase YchF"/>
    <property type="match status" value="1"/>
</dbReference>
<comment type="subcellular location">
    <subcellularLocation>
        <location evidence="1">Cytoplasm</location>
    </subcellularLocation>
</comment>
<dbReference type="InterPro" id="IPR041706">
    <property type="entry name" value="YchF_N"/>
</dbReference>
<dbReference type="Gene3D" id="3.40.50.300">
    <property type="entry name" value="P-loop containing nucleotide triphosphate hydrolases"/>
    <property type="match status" value="1"/>
</dbReference>
<feature type="binding site" evidence="1">
    <location>
        <begin position="30"/>
        <end position="35"/>
    </location>
    <ligand>
        <name>ATP</name>
        <dbReference type="ChEBI" id="CHEBI:30616"/>
    </ligand>
</feature>
<dbReference type="Gene3D" id="3.10.20.30">
    <property type="match status" value="1"/>
</dbReference>
<dbReference type="PRINTS" id="PR00326">
    <property type="entry name" value="GTP1OBG"/>
</dbReference>
<dbReference type="InterPro" id="IPR023192">
    <property type="entry name" value="TGS-like_dom_sf"/>
</dbReference>
<dbReference type="FunFam" id="1.10.150.300:FF:000001">
    <property type="entry name" value="Ribosome-binding ATPase YchF"/>
    <property type="match status" value="1"/>
</dbReference>
<dbReference type="PIRSF" id="PIRSF006641">
    <property type="entry name" value="CHP00092"/>
    <property type="match status" value="1"/>
</dbReference>
<dbReference type="OMA" id="VLRCFDN"/>
<dbReference type="InterPro" id="IPR004095">
    <property type="entry name" value="TGS"/>
</dbReference>
<dbReference type="HAMAP" id="MF_00944">
    <property type="entry name" value="YchF_OLA1_ATPase"/>
    <property type="match status" value="1"/>
</dbReference>
<dbReference type="InterPro" id="IPR013029">
    <property type="entry name" value="YchF_C"/>
</dbReference>
<dbReference type="GO" id="GO:0016887">
    <property type="term" value="F:ATP hydrolysis activity"/>
    <property type="evidence" value="ECO:0007669"/>
    <property type="project" value="UniProtKB-UniRule"/>
</dbReference>
<keyword evidence="1" id="KW-0963">Cytoplasm</keyword>
<gene>
    <name evidence="2" type="ORF">PoMZ_00183</name>
</gene>
<reference evidence="2 3" key="1">
    <citation type="journal article" date="2019" name="Mol. Biol. Evol.">
        <title>Blast fungal genomes show frequent chromosomal changes, gene gains and losses, and effector gene turnover.</title>
        <authorList>
            <person name="Gomez Luciano L.B."/>
            <person name="Jason Tsai I."/>
            <person name="Chuma I."/>
            <person name="Tosa Y."/>
            <person name="Chen Y.H."/>
            <person name="Li J.Y."/>
            <person name="Li M.Y."/>
            <person name="Jade Lu M.Y."/>
            <person name="Nakayashiki H."/>
            <person name="Li W.H."/>
        </authorList>
    </citation>
    <scope>NUCLEOTIDE SEQUENCE [LARGE SCALE GENOMIC DNA]</scope>
    <source>
        <strain evidence="2">MZ5-1-6</strain>
    </source>
</reference>
<dbReference type="CDD" id="cd04867">
    <property type="entry name" value="TGS_YchF_OLA1"/>
    <property type="match status" value="1"/>
</dbReference>
<evidence type="ECO:0000313" key="2">
    <source>
        <dbReference type="EMBL" id="QBZ55287.1"/>
    </source>
</evidence>
<dbReference type="Proteomes" id="UP000294847">
    <property type="component" value="Chromosome 2"/>
</dbReference>
<sequence length="394" mass="43811">MPPKKAKEEEKILLGRPGNNLKSGIVGLANVGKSTLFQAITKCNLGNPANFPYATIDPEEARVIVPDDRYDWLCQKYNPKSRVPANLTVYDIAGLTRGASTGAGLGNAFLSHIRAVDAIFQVVRCFDDAEIIHVEGDVNPTRDLDIISEELRLKDIEFVEKALENQKKKTRQGGQSLEQKKAREEEATIEKILAWLKDGKDVRKGNWGPKEVEVINPLFLLTAKPVVYLVNLSEKDYIRKKNKHLPKIAEWIKEHATGDPIIPISVSFEERLTRFETEAEALEECKNVGAESALPKVIIQMRKALNLGSFFTTGTDEVRQWTIRNGTKAPQAAGVIHGDFEKTFIQCIVYNYNVLKELGDEAEVKAKGKVMTKGKDYVVEDGDILLIKAGAAKG</sequence>
<organism evidence="2 3">
    <name type="scientific">Pyricularia oryzae</name>
    <name type="common">Rice blast fungus</name>
    <name type="synonym">Magnaporthe oryzae</name>
    <dbReference type="NCBI Taxonomy" id="318829"/>
    <lineage>
        <taxon>Eukaryota</taxon>
        <taxon>Fungi</taxon>
        <taxon>Dikarya</taxon>
        <taxon>Ascomycota</taxon>
        <taxon>Pezizomycotina</taxon>
        <taxon>Sordariomycetes</taxon>
        <taxon>Sordariomycetidae</taxon>
        <taxon>Magnaporthales</taxon>
        <taxon>Pyriculariaceae</taxon>
        <taxon>Pyricularia</taxon>
    </lineage>
</organism>
<accession>A0A4P7MZ29</accession>
<dbReference type="PANTHER" id="PTHR23305:SF11">
    <property type="entry name" value="OBG-LIKE ATPASE 1"/>
    <property type="match status" value="1"/>
</dbReference>
<dbReference type="InterPro" id="IPR027417">
    <property type="entry name" value="P-loop_NTPase"/>
</dbReference>
<dbReference type="InterPro" id="IPR012675">
    <property type="entry name" value="Beta-grasp_dom_sf"/>
</dbReference>
<dbReference type="SUPFAM" id="SSF81271">
    <property type="entry name" value="TGS-like"/>
    <property type="match status" value="1"/>
</dbReference>
<dbReference type="Gene3D" id="1.10.150.300">
    <property type="entry name" value="TGS-like domain"/>
    <property type="match status" value="1"/>
</dbReference>
<dbReference type="SMR" id="A0A4P7MZ29"/>
<name>A0A4P7MZ29_PYROR</name>
<dbReference type="PANTHER" id="PTHR23305">
    <property type="entry name" value="OBG GTPASE FAMILY"/>
    <property type="match status" value="1"/>
</dbReference>
<proteinExistence type="inferred from homology"/>
<evidence type="ECO:0000313" key="3">
    <source>
        <dbReference type="Proteomes" id="UP000294847"/>
    </source>
</evidence>
<dbReference type="GO" id="GO:0005737">
    <property type="term" value="C:cytoplasm"/>
    <property type="evidence" value="ECO:0007669"/>
    <property type="project" value="UniProtKB-SubCell"/>
</dbReference>